<dbReference type="Gene3D" id="3.40.50.1980">
    <property type="entry name" value="Nitrogenase molybdenum iron protein domain"/>
    <property type="match status" value="2"/>
</dbReference>
<dbReference type="Proteomes" id="UP001589758">
    <property type="component" value="Unassembled WGS sequence"/>
</dbReference>
<gene>
    <name evidence="8" type="ORF">ACFFIT_09495</name>
</gene>
<keyword evidence="4" id="KW-0406">Ion transport</keyword>
<dbReference type="InterPro" id="IPR002491">
    <property type="entry name" value="ABC_transptr_periplasmic_BD"/>
</dbReference>
<feature type="chain" id="PRO_5045218826" evidence="6">
    <location>
        <begin position="22"/>
        <end position="324"/>
    </location>
</feature>
<evidence type="ECO:0000256" key="1">
    <source>
        <dbReference type="ARBA" id="ARBA00004196"/>
    </source>
</evidence>
<dbReference type="PROSITE" id="PS51257">
    <property type="entry name" value="PROKAR_LIPOPROTEIN"/>
    <property type="match status" value="1"/>
</dbReference>
<sequence>MNLFKSFMSVLIITAALILVGCNENEDAKETTQASKKESITVTHRLGETTVNLSPKNVVVFDYGVLDTLRALNVNVKALPKEPLPKYLSQFSDAKYINVGSLKEPNLEEISRLEPDLIIISGRQADIYPELVKLGPTLLMGVDNKAYVSSMKENMKILGKIFQKEDEVTQLIDKLDKRIADFKTITEENKQSGSSPKALAMIVTEGNLNAFGPGSRFGLLYDELGFTPVDNELEITNHGQKVTYEYLIEKNPDLVFVLDRGEAMGQSKTAEEIMSNQLLSNVNAVKNKQVIYLTGEAWYLSAGGYEGFQIILDDASKALTYSEK</sequence>
<dbReference type="PANTHER" id="PTHR30532:SF28">
    <property type="entry name" value="PETROBACTIN-BINDING PROTEIN YCLQ"/>
    <property type="match status" value="1"/>
</dbReference>
<feature type="signal peptide" evidence="6">
    <location>
        <begin position="1"/>
        <end position="21"/>
    </location>
</feature>
<evidence type="ECO:0000256" key="4">
    <source>
        <dbReference type="ARBA" id="ARBA00022496"/>
    </source>
</evidence>
<accession>A0ABV6CBE5</accession>
<evidence type="ECO:0000256" key="5">
    <source>
        <dbReference type="ARBA" id="ARBA00022729"/>
    </source>
</evidence>
<name>A0ABV6CBE5_9GAMM</name>
<proteinExistence type="inferred from homology"/>
<comment type="caution">
    <text evidence="8">The sequence shown here is derived from an EMBL/GenBank/DDBJ whole genome shotgun (WGS) entry which is preliminary data.</text>
</comment>
<comment type="similarity">
    <text evidence="2">Belongs to the bacterial solute-binding protein 8 family.</text>
</comment>
<dbReference type="SUPFAM" id="SSF53807">
    <property type="entry name" value="Helical backbone' metal receptor"/>
    <property type="match status" value="1"/>
</dbReference>
<dbReference type="CDD" id="cd01140">
    <property type="entry name" value="FatB"/>
    <property type="match status" value="1"/>
</dbReference>
<keyword evidence="9" id="KW-1185">Reference proteome</keyword>
<evidence type="ECO:0000313" key="9">
    <source>
        <dbReference type="Proteomes" id="UP001589758"/>
    </source>
</evidence>
<evidence type="ECO:0000256" key="6">
    <source>
        <dbReference type="SAM" id="SignalP"/>
    </source>
</evidence>
<dbReference type="PROSITE" id="PS50983">
    <property type="entry name" value="FE_B12_PBP"/>
    <property type="match status" value="1"/>
</dbReference>
<evidence type="ECO:0000313" key="8">
    <source>
        <dbReference type="EMBL" id="MFC0180308.1"/>
    </source>
</evidence>
<dbReference type="InterPro" id="IPR033870">
    <property type="entry name" value="FatB"/>
</dbReference>
<dbReference type="InterPro" id="IPR051313">
    <property type="entry name" value="Bact_iron-sidero_bind"/>
</dbReference>
<reference evidence="8 9" key="1">
    <citation type="submission" date="2024-09" db="EMBL/GenBank/DDBJ databases">
        <authorList>
            <person name="Sun Q."/>
            <person name="Mori K."/>
        </authorList>
    </citation>
    <scope>NUCLEOTIDE SEQUENCE [LARGE SCALE GENOMIC DNA]</scope>
    <source>
        <strain evidence="8 9">CCM 8545</strain>
    </source>
</reference>
<dbReference type="PANTHER" id="PTHR30532">
    <property type="entry name" value="IRON III DICITRATE-BINDING PERIPLASMIC PROTEIN"/>
    <property type="match status" value="1"/>
</dbReference>
<evidence type="ECO:0000256" key="3">
    <source>
        <dbReference type="ARBA" id="ARBA00022448"/>
    </source>
</evidence>
<keyword evidence="5 6" id="KW-0732">Signal</keyword>
<evidence type="ECO:0000259" key="7">
    <source>
        <dbReference type="PROSITE" id="PS50983"/>
    </source>
</evidence>
<dbReference type="RefSeq" id="WP_385877421.1">
    <property type="nucleotide sequence ID" value="NZ_JBHLXE010000100.1"/>
</dbReference>
<feature type="domain" description="Fe/B12 periplasmic-binding" evidence="7">
    <location>
        <begin position="57"/>
        <end position="323"/>
    </location>
</feature>
<organism evidence="8 9">
    <name type="scientific">Thorsellia kenyensis</name>
    <dbReference type="NCBI Taxonomy" id="1549888"/>
    <lineage>
        <taxon>Bacteria</taxon>
        <taxon>Pseudomonadati</taxon>
        <taxon>Pseudomonadota</taxon>
        <taxon>Gammaproteobacteria</taxon>
        <taxon>Enterobacterales</taxon>
        <taxon>Thorselliaceae</taxon>
        <taxon>Thorsellia</taxon>
    </lineage>
</organism>
<evidence type="ECO:0000256" key="2">
    <source>
        <dbReference type="ARBA" id="ARBA00008814"/>
    </source>
</evidence>
<keyword evidence="4" id="KW-0410">Iron transport</keyword>
<comment type="subcellular location">
    <subcellularLocation>
        <location evidence="1">Cell envelope</location>
    </subcellularLocation>
</comment>
<keyword evidence="3" id="KW-0813">Transport</keyword>
<protein>
    <submittedName>
        <fullName evidence="8">Siderophore ABC transporter substrate-binding protein</fullName>
    </submittedName>
</protein>
<dbReference type="Pfam" id="PF01497">
    <property type="entry name" value="Peripla_BP_2"/>
    <property type="match status" value="1"/>
</dbReference>
<keyword evidence="4" id="KW-0408">Iron</keyword>
<dbReference type="EMBL" id="JBHLXE010000100">
    <property type="protein sequence ID" value="MFC0180308.1"/>
    <property type="molecule type" value="Genomic_DNA"/>
</dbReference>